<feature type="domain" description="GST N-terminal" evidence="10">
    <location>
        <begin position="3"/>
        <end position="85"/>
    </location>
</feature>
<evidence type="ECO:0000256" key="1">
    <source>
        <dbReference type="ARBA" id="ARBA00002446"/>
    </source>
</evidence>
<feature type="domain" description="GST C-terminal" evidence="11">
    <location>
        <begin position="84"/>
        <end position="220"/>
    </location>
</feature>
<dbReference type="Proteomes" id="UP001626550">
    <property type="component" value="Unassembled WGS sequence"/>
</dbReference>
<dbReference type="PANTHER" id="PTHR43986:SF1">
    <property type="entry name" value="ELONGATION FACTOR 1-GAMMA"/>
    <property type="match status" value="1"/>
</dbReference>
<dbReference type="InterPro" id="IPR036282">
    <property type="entry name" value="Glutathione-S-Trfase_C_sf"/>
</dbReference>
<dbReference type="SUPFAM" id="SSF47616">
    <property type="entry name" value="GST C-terminal domain-like"/>
    <property type="match status" value="1"/>
</dbReference>
<feature type="domain" description="EF-1-gamma C-terminal" evidence="9">
    <location>
        <begin position="249"/>
        <end position="408"/>
    </location>
</feature>
<dbReference type="PROSITE" id="PS50040">
    <property type="entry name" value="EF1G_C"/>
    <property type="match status" value="1"/>
</dbReference>
<dbReference type="Pfam" id="PF00043">
    <property type="entry name" value="GST_C"/>
    <property type="match status" value="1"/>
</dbReference>
<dbReference type="SMART" id="SM01183">
    <property type="entry name" value="EF1G"/>
    <property type="match status" value="1"/>
</dbReference>
<dbReference type="FunFam" id="1.20.1050.10:FF:000006">
    <property type="entry name" value="Elongation factor 1 gamma"/>
    <property type="match status" value="1"/>
</dbReference>
<evidence type="ECO:0000256" key="5">
    <source>
        <dbReference type="ARBA" id="ARBA00022768"/>
    </source>
</evidence>
<dbReference type="PANTHER" id="PTHR43986">
    <property type="entry name" value="ELONGATION FACTOR 1-GAMMA"/>
    <property type="match status" value="1"/>
</dbReference>
<evidence type="ECO:0000256" key="2">
    <source>
        <dbReference type="ARBA" id="ARBA00003701"/>
    </source>
</evidence>
<dbReference type="InterPro" id="IPR036249">
    <property type="entry name" value="Thioredoxin-like_sf"/>
</dbReference>
<comment type="function">
    <text evidence="1">GST isoenzymes appear to play a central role in the parasite detoxification system. Other functions are also suspected including a role in increasing the solubility of haematin in the parasite gut.</text>
</comment>
<comment type="function">
    <text evidence="2">Conjugation of reduced glutathione to a wide number of exogenous and endogenous hydrophobic electrophiles.</text>
</comment>
<dbReference type="GO" id="GO:0003746">
    <property type="term" value="F:translation elongation factor activity"/>
    <property type="evidence" value="ECO:0007669"/>
    <property type="project" value="UniProtKB-UniRule"/>
</dbReference>
<protein>
    <submittedName>
        <fullName evidence="12">Elongation factor 1-gamma</fullName>
    </submittedName>
</protein>
<reference evidence="12 13" key="1">
    <citation type="submission" date="2024-11" db="EMBL/GenBank/DDBJ databases">
        <title>Adaptive evolution of stress response genes in parasites aligns with host niche diversity.</title>
        <authorList>
            <person name="Hahn C."/>
            <person name="Resl P."/>
        </authorList>
    </citation>
    <scope>NUCLEOTIDE SEQUENCE [LARGE SCALE GENOMIC DNA]</scope>
    <source>
        <strain evidence="12">EGGRZ-B1_66</strain>
        <tissue evidence="12">Body</tissue>
    </source>
</reference>
<comment type="similarity">
    <text evidence="3">Belongs to the GST superfamily. Mu family.</text>
</comment>
<dbReference type="Gene3D" id="3.30.70.1010">
    <property type="entry name" value="Translation elongation factor EF1B, gamma chain, conserved domain"/>
    <property type="match status" value="1"/>
</dbReference>
<comment type="caution">
    <text evidence="12">The sequence shown here is derived from an EMBL/GenBank/DDBJ whole genome shotgun (WGS) entry which is preliminary data.</text>
</comment>
<dbReference type="Gene3D" id="3.40.30.10">
    <property type="entry name" value="Glutaredoxin"/>
    <property type="match status" value="1"/>
</dbReference>
<dbReference type="PROSITE" id="PS50404">
    <property type="entry name" value="GST_NTER"/>
    <property type="match status" value="1"/>
</dbReference>
<evidence type="ECO:0000313" key="12">
    <source>
        <dbReference type="EMBL" id="KAL3319192.1"/>
    </source>
</evidence>
<proteinExistence type="inferred from homology"/>
<dbReference type="SUPFAM" id="SSF52833">
    <property type="entry name" value="Thioredoxin-like"/>
    <property type="match status" value="1"/>
</dbReference>
<name>A0ABD2QJ29_9PLAT</name>
<dbReference type="InterPro" id="IPR004045">
    <property type="entry name" value="Glutathione_S-Trfase_N"/>
</dbReference>
<dbReference type="PROSITE" id="PS50405">
    <property type="entry name" value="GST_CTER"/>
    <property type="match status" value="1"/>
</dbReference>
<dbReference type="Pfam" id="PF02798">
    <property type="entry name" value="GST_N"/>
    <property type="match status" value="1"/>
</dbReference>
<dbReference type="InterPro" id="IPR010987">
    <property type="entry name" value="Glutathione-S-Trfase_C-like"/>
</dbReference>
<evidence type="ECO:0000256" key="4">
    <source>
        <dbReference type="ARBA" id="ARBA00011738"/>
    </source>
</evidence>
<organism evidence="12 13">
    <name type="scientific">Cichlidogyrus casuarinus</name>
    <dbReference type="NCBI Taxonomy" id="1844966"/>
    <lineage>
        <taxon>Eukaryota</taxon>
        <taxon>Metazoa</taxon>
        <taxon>Spiralia</taxon>
        <taxon>Lophotrochozoa</taxon>
        <taxon>Platyhelminthes</taxon>
        <taxon>Monogenea</taxon>
        <taxon>Monopisthocotylea</taxon>
        <taxon>Dactylogyridea</taxon>
        <taxon>Ancyrocephalidae</taxon>
        <taxon>Cichlidogyrus</taxon>
    </lineage>
</organism>
<evidence type="ECO:0000256" key="7">
    <source>
        <dbReference type="PROSITE-ProRule" id="PRU00519"/>
    </source>
</evidence>
<evidence type="ECO:0000256" key="3">
    <source>
        <dbReference type="ARBA" id="ARBA00005861"/>
    </source>
</evidence>
<dbReference type="InterPro" id="IPR036433">
    <property type="entry name" value="EF1B_G_C_sf"/>
</dbReference>
<dbReference type="Pfam" id="PF00647">
    <property type="entry name" value="EF1G"/>
    <property type="match status" value="1"/>
</dbReference>
<dbReference type="Gene3D" id="1.20.1050.10">
    <property type="match status" value="1"/>
</dbReference>
<dbReference type="InterPro" id="IPR001662">
    <property type="entry name" value="EF1B_G_C"/>
</dbReference>
<gene>
    <name evidence="12" type="primary">EEF1G</name>
    <name evidence="12" type="ORF">Ciccas_002144</name>
</gene>
<comment type="subunit">
    <text evidence="4">Homodimer.</text>
</comment>
<keyword evidence="13" id="KW-1185">Reference proteome</keyword>
<dbReference type="FunFam" id="3.30.70.1010:FF:000001">
    <property type="entry name" value="Elongation factor 1-gamma 1"/>
    <property type="match status" value="1"/>
</dbReference>
<dbReference type="InterPro" id="IPR004046">
    <property type="entry name" value="GST_C"/>
</dbReference>
<sequence length="408" mass="46228">MVVSGTLYTPAKYHKAYRCLLAAKFSGAKVTVADYVPGVTDQSPNLAGKFPPNECPLFVSSDGKQSFFEANAIAHYLGNAQLRGDKEEQMVMQWGSFTDSVILPSVGTWVYPTLGVKDINKNSIVKAKENVTKFMEYLNNYMSKVTYLVGEKITQADLTVFTALQLLFTTVFDENARKPYPHVVRWYTTIANQPEVIAVCGSPTVEGKASSNGCEKPAPAKKEKAKPAAKSAPKPAGEEPEEEEAPKKKENKLALLPPGKLNLEEWKRMFSNNDLDSVALPWLMENFEPENYSIWYCEYKYPDELNQLFQSKNLVRGFFQRMESATKYCFAGQNIYGKAKDSQISGVWLWRGTGLIFELSEDLQADYECYTWKKMDPKKPEDFKIMRDHWKCEGSYHNRECADGIIFK</sequence>
<evidence type="ECO:0000256" key="8">
    <source>
        <dbReference type="SAM" id="MobiDB-lite"/>
    </source>
</evidence>
<keyword evidence="6 7" id="KW-0648">Protein biosynthesis</keyword>
<dbReference type="SUPFAM" id="SSF89942">
    <property type="entry name" value="eEF1-gamma domain"/>
    <property type="match status" value="1"/>
</dbReference>
<keyword evidence="5 7" id="KW-0251">Elongation factor</keyword>
<evidence type="ECO:0000259" key="11">
    <source>
        <dbReference type="PROSITE" id="PS50405"/>
    </source>
</evidence>
<evidence type="ECO:0000256" key="6">
    <source>
        <dbReference type="ARBA" id="ARBA00022917"/>
    </source>
</evidence>
<dbReference type="AlphaFoldDB" id="A0ABD2QJ29"/>
<evidence type="ECO:0000259" key="10">
    <source>
        <dbReference type="PROSITE" id="PS50404"/>
    </source>
</evidence>
<dbReference type="CDD" id="cd03044">
    <property type="entry name" value="GST_N_EF1Bgamma"/>
    <property type="match status" value="1"/>
</dbReference>
<dbReference type="InterPro" id="IPR050802">
    <property type="entry name" value="EF-GSTs"/>
</dbReference>
<feature type="region of interest" description="Disordered" evidence="8">
    <location>
        <begin position="208"/>
        <end position="251"/>
    </location>
</feature>
<evidence type="ECO:0000313" key="13">
    <source>
        <dbReference type="Proteomes" id="UP001626550"/>
    </source>
</evidence>
<dbReference type="CDD" id="cd03181">
    <property type="entry name" value="GST_C_EF1Bgamma_like"/>
    <property type="match status" value="1"/>
</dbReference>
<accession>A0ABD2QJ29</accession>
<dbReference type="EMBL" id="JBJKFK010000161">
    <property type="protein sequence ID" value="KAL3319192.1"/>
    <property type="molecule type" value="Genomic_DNA"/>
</dbReference>
<evidence type="ECO:0000259" key="9">
    <source>
        <dbReference type="PROSITE" id="PS50040"/>
    </source>
</evidence>